<feature type="domain" description="DUF202" evidence="6">
    <location>
        <begin position="19"/>
        <end position="94"/>
    </location>
</feature>
<feature type="transmembrane region" description="Helical" evidence="5">
    <location>
        <begin position="31"/>
        <end position="51"/>
    </location>
</feature>
<sequence>MGQHHEDQAQKIAMYTDPRVLQANERTLLSWIRTGIALVTFGFVITKFGLLEYLVAPQFRAYLPRHIRIGPYLGATLSFFAVMVQVVAIVRYRRIFDGFHKGLNLIGAHTPMVLGVVMVFFSLVISIYLLF</sequence>
<keyword evidence="3 5" id="KW-1133">Transmembrane helix</keyword>
<keyword evidence="8" id="KW-1185">Reference proteome</keyword>
<evidence type="ECO:0000256" key="5">
    <source>
        <dbReference type="SAM" id="Phobius"/>
    </source>
</evidence>
<accession>A0A1W1WHM5</accession>
<dbReference type="Proteomes" id="UP000192660">
    <property type="component" value="Unassembled WGS sequence"/>
</dbReference>
<dbReference type="RefSeq" id="WP_020373413.1">
    <property type="nucleotide sequence ID" value="NZ_FWWY01000001.1"/>
</dbReference>
<protein>
    <submittedName>
        <fullName evidence="7">Putative membrane protein</fullName>
    </submittedName>
</protein>
<evidence type="ECO:0000256" key="1">
    <source>
        <dbReference type="ARBA" id="ARBA00004127"/>
    </source>
</evidence>
<evidence type="ECO:0000256" key="4">
    <source>
        <dbReference type="ARBA" id="ARBA00023136"/>
    </source>
</evidence>
<dbReference type="EMBL" id="FWWY01000001">
    <property type="protein sequence ID" value="SMC05682.1"/>
    <property type="molecule type" value="Genomic_DNA"/>
</dbReference>
<dbReference type="STRING" id="28034.BFX07_14475"/>
<gene>
    <name evidence="7" type="ORF">SAMN00768000_2387</name>
</gene>
<evidence type="ECO:0000259" key="6">
    <source>
        <dbReference type="Pfam" id="PF02656"/>
    </source>
</evidence>
<keyword evidence="4 5" id="KW-0472">Membrane</keyword>
<dbReference type="Pfam" id="PF02656">
    <property type="entry name" value="DUF202"/>
    <property type="match status" value="1"/>
</dbReference>
<comment type="subcellular location">
    <subcellularLocation>
        <location evidence="1">Endomembrane system</location>
        <topology evidence="1">Multi-pass membrane protein</topology>
    </subcellularLocation>
</comment>
<feature type="transmembrane region" description="Helical" evidence="5">
    <location>
        <begin position="72"/>
        <end position="92"/>
    </location>
</feature>
<keyword evidence="2 5" id="KW-0812">Transmembrane</keyword>
<proteinExistence type="predicted"/>
<organism evidence="7 8">
    <name type="scientific">Sulfobacillus thermosulfidooxidans (strain DSM 9293 / VKM B-1269 / AT-1)</name>
    <dbReference type="NCBI Taxonomy" id="929705"/>
    <lineage>
        <taxon>Bacteria</taxon>
        <taxon>Bacillati</taxon>
        <taxon>Bacillota</taxon>
        <taxon>Clostridia</taxon>
        <taxon>Eubacteriales</taxon>
        <taxon>Clostridiales Family XVII. Incertae Sedis</taxon>
        <taxon>Sulfobacillus</taxon>
    </lineage>
</organism>
<dbReference type="OrthoDB" id="582337at2"/>
<evidence type="ECO:0000256" key="2">
    <source>
        <dbReference type="ARBA" id="ARBA00022692"/>
    </source>
</evidence>
<feature type="transmembrane region" description="Helical" evidence="5">
    <location>
        <begin position="112"/>
        <end position="130"/>
    </location>
</feature>
<dbReference type="InterPro" id="IPR003807">
    <property type="entry name" value="DUF202"/>
</dbReference>
<evidence type="ECO:0000313" key="7">
    <source>
        <dbReference type="EMBL" id="SMC05682.1"/>
    </source>
</evidence>
<dbReference type="GO" id="GO:0012505">
    <property type="term" value="C:endomembrane system"/>
    <property type="evidence" value="ECO:0007669"/>
    <property type="project" value="UniProtKB-SubCell"/>
</dbReference>
<reference evidence="8" key="1">
    <citation type="submission" date="2017-04" db="EMBL/GenBank/DDBJ databases">
        <authorList>
            <person name="Varghese N."/>
            <person name="Submissions S."/>
        </authorList>
    </citation>
    <scope>NUCLEOTIDE SEQUENCE [LARGE SCALE GENOMIC DNA]</scope>
    <source>
        <strain evidence="8">DSM 9293</strain>
    </source>
</reference>
<evidence type="ECO:0000256" key="3">
    <source>
        <dbReference type="ARBA" id="ARBA00022989"/>
    </source>
</evidence>
<name>A0A1W1WHM5_SULTA</name>
<evidence type="ECO:0000313" key="8">
    <source>
        <dbReference type="Proteomes" id="UP000192660"/>
    </source>
</evidence>
<dbReference type="AlphaFoldDB" id="A0A1W1WHM5"/>